<dbReference type="GO" id="GO:0016491">
    <property type="term" value="F:oxidoreductase activity"/>
    <property type="evidence" value="ECO:0007669"/>
    <property type="project" value="InterPro"/>
</dbReference>
<dbReference type="SUPFAM" id="SSF51430">
    <property type="entry name" value="NAD(P)-linked oxidoreductase"/>
    <property type="match status" value="1"/>
</dbReference>
<comment type="caution">
    <text evidence="2">The sequence shown here is derived from an EMBL/GenBank/DDBJ whole genome shotgun (WGS) entry which is preliminary data.</text>
</comment>
<evidence type="ECO:0000313" key="2">
    <source>
        <dbReference type="EMBL" id="OHV18913.1"/>
    </source>
</evidence>
<dbReference type="CDD" id="cd19090">
    <property type="entry name" value="AKR_AKR15A-like"/>
    <property type="match status" value="1"/>
</dbReference>
<dbReference type="PANTHER" id="PTHR42686">
    <property type="entry name" value="GH17980P-RELATED"/>
    <property type="match status" value="1"/>
</dbReference>
<dbReference type="OrthoDB" id="9768851at2"/>
<protein>
    <recommendedName>
        <fullName evidence="1">NADP-dependent oxidoreductase domain-containing protein</fullName>
    </recommendedName>
</protein>
<proteinExistence type="predicted"/>
<dbReference type="RefSeq" id="WP_071067229.1">
    <property type="nucleotide sequence ID" value="NZ_MAXA01000285.1"/>
</dbReference>
<reference evidence="3" key="1">
    <citation type="submission" date="2016-07" db="EMBL/GenBank/DDBJ databases">
        <title>Frankia sp. NRRL B-16219 Genome sequencing.</title>
        <authorList>
            <person name="Ghodhbane-Gtari F."/>
            <person name="Swanson E."/>
            <person name="Gueddou A."/>
            <person name="Louati M."/>
            <person name="Nouioui I."/>
            <person name="Hezbri K."/>
            <person name="Abebe-Akele F."/>
            <person name="Simpson S."/>
            <person name="Morris K."/>
            <person name="Thomas K."/>
            <person name="Gtari M."/>
            <person name="Tisa L.S."/>
        </authorList>
    </citation>
    <scope>NUCLEOTIDE SEQUENCE [LARGE SCALE GENOMIC DNA]</scope>
    <source>
        <strain evidence="3">NRRL B-16219</strain>
    </source>
</reference>
<dbReference type="Gene3D" id="3.20.20.100">
    <property type="entry name" value="NADP-dependent oxidoreductase domain"/>
    <property type="match status" value="1"/>
</dbReference>
<evidence type="ECO:0000313" key="3">
    <source>
        <dbReference type="Proteomes" id="UP000179769"/>
    </source>
</evidence>
<name>A0A1S1P7J7_9ACTN</name>
<dbReference type="GO" id="GO:0005829">
    <property type="term" value="C:cytosol"/>
    <property type="evidence" value="ECO:0007669"/>
    <property type="project" value="TreeGrafter"/>
</dbReference>
<sequence length="297" mass="32473">MVCVGTSPLGGLPTIYGYDVEAGQAVATIRRVLESPIDFIDTSNEYANGESERRIGEALRSAAGGPGNVVLATKADPALWATEFPGSRVRESFRESTERLGVDRFEVFYLHDPERFDFGHMTAPGGAVEAMVQLRTDGLATAIGVAGGDISEMRRYVDLGVFDVILNHNQYTLLDRSADALIDHAVNAGLSFINAAPYASGMLAKQVSARPRYQYRAPSPEIVRTTAWLHQECARFHVPLAALALQFSTRDPRISSTVVGVSAPERVDELVENEQREIPSELWDSVRERLVLPPTVT</sequence>
<dbReference type="InterPro" id="IPR023210">
    <property type="entry name" value="NADP_OxRdtase_dom"/>
</dbReference>
<dbReference type="Pfam" id="PF00248">
    <property type="entry name" value="Aldo_ket_red"/>
    <property type="match status" value="1"/>
</dbReference>
<organism evidence="2 3">
    <name type="scientific">Parafrankia soli</name>
    <dbReference type="NCBI Taxonomy" id="2599596"/>
    <lineage>
        <taxon>Bacteria</taxon>
        <taxon>Bacillati</taxon>
        <taxon>Actinomycetota</taxon>
        <taxon>Actinomycetes</taxon>
        <taxon>Frankiales</taxon>
        <taxon>Frankiaceae</taxon>
        <taxon>Parafrankia</taxon>
    </lineage>
</organism>
<dbReference type="EMBL" id="MAXA01000285">
    <property type="protein sequence ID" value="OHV18913.1"/>
    <property type="molecule type" value="Genomic_DNA"/>
</dbReference>
<dbReference type="InterPro" id="IPR020471">
    <property type="entry name" value="AKR"/>
</dbReference>
<dbReference type="Proteomes" id="UP000179769">
    <property type="component" value="Unassembled WGS sequence"/>
</dbReference>
<dbReference type="PANTHER" id="PTHR42686:SF1">
    <property type="entry name" value="GH17980P-RELATED"/>
    <property type="match status" value="1"/>
</dbReference>
<dbReference type="InterPro" id="IPR036812">
    <property type="entry name" value="NAD(P)_OxRdtase_dom_sf"/>
</dbReference>
<keyword evidence="3" id="KW-1185">Reference proteome</keyword>
<accession>A0A1S1P7J7</accession>
<gene>
    <name evidence="2" type="ORF">BBK14_29645</name>
</gene>
<feature type="domain" description="NADP-dependent oxidoreductase" evidence="1">
    <location>
        <begin position="3"/>
        <end position="287"/>
    </location>
</feature>
<evidence type="ECO:0000259" key="1">
    <source>
        <dbReference type="Pfam" id="PF00248"/>
    </source>
</evidence>
<dbReference type="AlphaFoldDB" id="A0A1S1P7J7"/>